<dbReference type="Proteomes" id="UP000242712">
    <property type="component" value="Unassembled WGS sequence"/>
</dbReference>
<gene>
    <name evidence="2" type="ORF">CD039_05585</name>
</gene>
<dbReference type="EMBL" id="PPPX01000001">
    <property type="protein sequence ID" value="POA10223.1"/>
    <property type="molecule type" value="Genomic_DNA"/>
</dbReference>
<dbReference type="InterPro" id="IPR030395">
    <property type="entry name" value="GP_PDE_dom"/>
</dbReference>
<dbReference type="PANTHER" id="PTHR46211:SF1">
    <property type="entry name" value="GLYCEROPHOSPHODIESTER PHOSPHODIESTERASE, CYTOPLASMIC"/>
    <property type="match status" value="1"/>
</dbReference>
<name>A0A2K4FG01_9STAP</name>
<comment type="caution">
    <text evidence="2">The sequence shown here is derived from an EMBL/GenBank/DDBJ whole genome shotgun (WGS) entry which is preliminary data.</text>
</comment>
<accession>A0A2K4FG01</accession>
<dbReference type="PANTHER" id="PTHR46211">
    <property type="entry name" value="GLYCEROPHOSPHORYL DIESTER PHOSPHODIESTERASE"/>
    <property type="match status" value="1"/>
</dbReference>
<evidence type="ECO:0000259" key="1">
    <source>
        <dbReference type="PROSITE" id="PS51704"/>
    </source>
</evidence>
<evidence type="ECO:0000313" key="3">
    <source>
        <dbReference type="Proteomes" id="UP000242712"/>
    </source>
</evidence>
<dbReference type="PROSITE" id="PS51704">
    <property type="entry name" value="GP_PDE"/>
    <property type="match status" value="1"/>
</dbReference>
<reference evidence="2 3" key="1">
    <citation type="submission" date="2017-08" db="EMBL/GenBank/DDBJ databases">
        <title>Draft genome sequences of 64 type strains of genus Staph aureus.</title>
        <authorList>
            <person name="Cole K."/>
            <person name="Golubchik T."/>
            <person name="Russell J."/>
            <person name="Foster D."/>
            <person name="Llewelyn M."/>
            <person name="Wilson D."/>
            <person name="Crook D."/>
            <person name="Paul J."/>
        </authorList>
    </citation>
    <scope>NUCLEOTIDE SEQUENCE [LARGE SCALE GENOMIC DNA]</scope>
    <source>
        <strain evidence="2 3">DSM 29875</strain>
    </source>
</reference>
<feature type="domain" description="GP-PDE" evidence="1">
    <location>
        <begin position="7"/>
        <end position="246"/>
    </location>
</feature>
<dbReference type="Pfam" id="PF03009">
    <property type="entry name" value="GDPD"/>
    <property type="match status" value="1"/>
</dbReference>
<dbReference type="InterPro" id="IPR017946">
    <property type="entry name" value="PLC-like_Pdiesterase_TIM-brl"/>
</dbReference>
<dbReference type="GO" id="GO:0006629">
    <property type="term" value="P:lipid metabolic process"/>
    <property type="evidence" value="ECO:0007669"/>
    <property type="project" value="InterPro"/>
</dbReference>
<dbReference type="Gene3D" id="3.20.20.190">
    <property type="entry name" value="Phosphatidylinositol (PI) phosphodiesterase"/>
    <property type="match status" value="1"/>
</dbReference>
<evidence type="ECO:0000313" key="2">
    <source>
        <dbReference type="EMBL" id="POA10223.1"/>
    </source>
</evidence>
<dbReference type="GO" id="GO:0008081">
    <property type="term" value="F:phosphoric diester hydrolase activity"/>
    <property type="evidence" value="ECO:0007669"/>
    <property type="project" value="InterPro"/>
</dbReference>
<dbReference type="AlphaFoldDB" id="A0A2K4FG01"/>
<dbReference type="SUPFAM" id="SSF51695">
    <property type="entry name" value="PLC-like phosphodiesterases"/>
    <property type="match status" value="1"/>
</dbReference>
<proteinExistence type="predicted"/>
<keyword evidence="3" id="KW-1185">Reference proteome</keyword>
<dbReference type="RefSeq" id="WP_103371475.1">
    <property type="nucleotide sequence ID" value="NZ_CBCRVO010000001.1"/>
</dbReference>
<dbReference type="OrthoDB" id="384721at2"/>
<protein>
    <submittedName>
        <fullName evidence="2">Glycerophosphodiester phosphodiesterase</fullName>
    </submittedName>
</protein>
<sequence>MTVKQLITIVAHRGDSYSFPENTLVSMAAALETAAPMIEIDIHMTRDNQLVVIHDEKLNRTCNRVGYVRDYSLAELKRYDFGIWRGKHHSNQRIMTFKEILAYMRDTSRQLLVELKLPHKYPGIEQQLISEIRDLQFPYSQLIIQSFDFNSLKQLHQLDDALTLGILLKRKHLWKRWPHLKAYAQICNYINPHFKNVTRRFVRKIHRHHAKVMPYTVNRLLQGYRLYHKGVDGLITDRPQLMCQLIQRLSENRAGAK</sequence>
<organism evidence="2 3">
    <name type="scientific">Staphylococcus argensis</name>
    <dbReference type="NCBI Taxonomy" id="1607738"/>
    <lineage>
        <taxon>Bacteria</taxon>
        <taxon>Bacillati</taxon>
        <taxon>Bacillota</taxon>
        <taxon>Bacilli</taxon>
        <taxon>Bacillales</taxon>
        <taxon>Staphylococcaceae</taxon>
        <taxon>Staphylococcus</taxon>
    </lineage>
</organism>
<dbReference type="GeneID" id="98297817"/>